<dbReference type="InterPro" id="IPR026516">
    <property type="entry name" value="THAP1/10"/>
</dbReference>
<dbReference type="GO" id="GO:0043565">
    <property type="term" value="F:sequence-specific DNA binding"/>
    <property type="evidence" value="ECO:0007669"/>
    <property type="project" value="UniProtKB-UniRule"/>
</dbReference>
<comment type="function">
    <text evidence="6">DNA-binding transcription regulator that regulates endothelial cell proliferation and G1/S cell-cycle progression. Specifically binds the 5'-[AT]NTNN[GT]GGCA[AGT]-3' core DNA sequence and acts by modulating expression of pRB-E2F cell-cycle target genes.</text>
</comment>
<protein>
    <recommendedName>
        <fullName evidence="6">THAP domain-containing protein 1</fullName>
    </recommendedName>
</protein>
<evidence type="ECO:0000256" key="1">
    <source>
        <dbReference type="ARBA" id="ARBA00022723"/>
    </source>
</evidence>
<evidence type="ECO:0000259" key="7">
    <source>
        <dbReference type="PROSITE" id="PS50950"/>
    </source>
</evidence>
<comment type="similarity">
    <text evidence="6">Belongs to the THAP1 family.</text>
</comment>
<dbReference type="GO" id="GO:0008270">
    <property type="term" value="F:zinc ion binding"/>
    <property type="evidence" value="ECO:0007669"/>
    <property type="project" value="UniProtKB-KW"/>
</dbReference>
<keyword evidence="2 5" id="KW-0863">Zinc-finger</keyword>
<dbReference type="SMART" id="SM00692">
    <property type="entry name" value="DM3"/>
    <property type="match status" value="1"/>
</dbReference>
<dbReference type="InterPro" id="IPR006612">
    <property type="entry name" value="THAP_Znf"/>
</dbReference>
<keyword evidence="1" id="KW-0479">Metal-binding</keyword>
<dbReference type="SMART" id="SM00980">
    <property type="entry name" value="THAP"/>
    <property type="match status" value="1"/>
</dbReference>
<dbReference type="AlphaFoldDB" id="A0A671WB72"/>
<dbReference type="PANTHER" id="PTHR46600">
    <property type="entry name" value="THAP DOMAIN-CONTAINING"/>
    <property type="match status" value="1"/>
</dbReference>
<keyword evidence="6" id="KW-0131">Cell cycle</keyword>
<evidence type="ECO:0000256" key="6">
    <source>
        <dbReference type="RuleBase" id="RU369073"/>
    </source>
</evidence>
<sequence>QPCRLSIVQGNGAISLFKFPKDDNVRKQWINFVKRSYCGEFKITINTRLCSVHFTPDSYSNYHQVKSGYLKSQLTLVSGAAPTLSFPSLHPPIPPTAGATIMATGIMCPPETVSVPPTADALNSTAGIMCPPATVSVLPTADSLNSAAGIMCPPVTVSVPPTADALNSATGIMCPPATLSIPPTTGALISVILYVHQYSYDKELYVDWGFMFVCNVKHGL</sequence>
<feature type="domain" description="THAP-type" evidence="7">
    <location>
        <begin position="1"/>
        <end position="85"/>
    </location>
</feature>
<accession>A0A671WB72</accession>
<dbReference type="Ensembl" id="ENSSAUT00010038219.1">
    <property type="protein sequence ID" value="ENSSAUP00010036298.1"/>
    <property type="gene ID" value="ENSSAUG00010015342.1"/>
</dbReference>
<dbReference type="Gene3D" id="6.20.210.20">
    <property type="entry name" value="THAP domain"/>
    <property type="match status" value="1"/>
</dbReference>
<reference evidence="8" key="2">
    <citation type="submission" date="2025-08" db="UniProtKB">
        <authorList>
            <consortium name="Ensembl"/>
        </authorList>
    </citation>
    <scope>IDENTIFICATION</scope>
</reference>
<evidence type="ECO:0000256" key="5">
    <source>
        <dbReference type="PROSITE-ProRule" id="PRU00309"/>
    </source>
</evidence>
<dbReference type="PANTHER" id="PTHR46600:SF11">
    <property type="entry name" value="THAP DOMAIN-CONTAINING PROTEIN 10"/>
    <property type="match status" value="1"/>
</dbReference>
<name>A0A671WB72_SPAAU</name>
<keyword evidence="6" id="KW-0805">Transcription regulation</keyword>
<dbReference type="SUPFAM" id="SSF57716">
    <property type="entry name" value="Glucocorticoid receptor-like (DNA-binding domain)"/>
    <property type="match status" value="1"/>
</dbReference>
<keyword evidence="6" id="KW-0175">Coiled coil</keyword>
<dbReference type="GO" id="GO:0003700">
    <property type="term" value="F:DNA-binding transcription factor activity"/>
    <property type="evidence" value="ECO:0007669"/>
    <property type="project" value="UniProtKB-UniRule"/>
</dbReference>
<reference evidence="8" key="3">
    <citation type="submission" date="2025-09" db="UniProtKB">
        <authorList>
            <consortium name="Ensembl"/>
        </authorList>
    </citation>
    <scope>IDENTIFICATION</scope>
</reference>
<evidence type="ECO:0000256" key="3">
    <source>
        <dbReference type="ARBA" id="ARBA00022833"/>
    </source>
</evidence>
<keyword evidence="6" id="KW-0804">Transcription</keyword>
<keyword evidence="6" id="KW-0539">Nucleus</keyword>
<keyword evidence="4 5" id="KW-0238">DNA-binding</keyword>
<dbReference type="GeneTree" id="ENSGT01150000288403"/>
<keyword evidence="9" id="KW-1185">Reference proteome</keyword>
<organism evidence="8 9">
    <name type="scientific">Sparus aurata</name>
    <name type="common">Gilthead sea bream</name>
    <dbReference type="NCBI Taxonomy" id="8175"/>
    <lineage>
        <taxon>Eukaryota</taxon>
        <taxon>Metazoa</taxon>
        <taxon>Chordata</taxon>
        <taxon>Craniata</taxon>
        <taxon>Vertebrata</taxon>
        <taxon>Euteleostomi</taxon>
        <taxon>Actinopterygii</taxon>
        <taxon>Neopterygii</taxon>
        <taxon>Teleostei</taxon>
        <taxon>Neoteleostei</taxon>
        <taxon>Acanthomorphata</taxon>
        <taxon>Eupercaria</taxon>
        <taxon>Spariformes</taxon>
        <taxon>Sparidae</taxon>
        <taxon>Sparus</taxon>
    </lineage>
</organism>
<dbReference type="Proteomes" id="UP000472265">
    <property type="component" value="Chromosome 3"/>
</dbReference>
<reference evidence="8" key="1">
    <citation type="submission" date="2021-04" db="EMBL/GenBank/DDBJ databases">
        <authorList>
            <consortium name="Wellcome Sanger Institute Data Sharing"/>
        </authorList>
    </citation>
    <scope>NUCLEOTIDE SEQUENCE [LARGE SCALE GENOMIC DNA]</scope>
</reference>
<dbReference type="GO" id="GO:0001935">
    <property type="term" value="P:endothelial cell proliferation"/>
    <property type="evidence" value="ECO:0007669"/>
    <property type="project" value="UniProtKB-UniRule"/>
</dbReference>
<comment type="subcellular location">
    <subcellularLocation>
        <location evidence="6">Nucleus</location>
        <location evidence="6">Nucleoplasm</location>
    </subcellularLocation>
</comment>
<dbReference type="GO" id="GO:0005654">
    <property type="term" value="C:nucleoplasm"/>
    <property type="evidence" value="ECO:0007669"/>
    <property type="project" value="UniProtKB-SubCell"/>
</dbReference>
<evidence type="ECO:0000313" key="8">
    <source>
        <dbReference type="Ensembl" id="ENSSAUP00010036298.1"/>
    </source>
</evidence>
<keyword evidence="3" id="KW-0862">Zinc</keyword>
<dbReference type="PROSITE" id="PS50950">
    <property type="entry name" value="ZF_THAP"/>
    <property type="match status" value="1"/>
</dbReference>
<evidence type="ECO:0000313" key="9">
    <source>
        <dbReference type="Proteomes" id="UP000472265"/>
    </source>
</evidence>
<evidence type="ECO:0000256" key="2">
    <source>
        <dbReference type="ARBA" id="ARBA00022771"/>
    </source>
</evidence>
<dbReference type="InParanoid" id="A0A671WB72"/>
<evidence type="ECO:0000256" key="4">
    <source>
        <dbReference type="ARBA" id="ARBA00023125"/>
    </source>
</evidence>
<dbReference type="InterPro" id="IPR038441">
    <property type="entry name" value="THAP_Znf_sf"/>
</dbReference>
<proteinExistence type="inferred from homology"/>
<dbReference type="Pfam" id="PF05485">
    <property type="entry name" value="THAP"/>
    <property type="match status" value="1"/>
</dbReference>